<comment type="cofactor">
    <cofactor evidence="1">
        <name>L-ascorbate</name>
        <dbReference type="ChEBI" id="CHEBI:38290"/>
    </cofactor>
</comment>
<evidence type="ECO:0000256" key="9">
    <source>
        <dbReference type="SAM" id="MobiDB-lite"/>
    </source>
</evidence>
<dbReference type="GO" id="GO:0004656">
    <property type="term" value="F:procollagen-proline 4-dioxygenase activity"/>
    <property type="evidence" value="ECO:0007669"/>
    <property type="project" value="UniProtKB-EC"/>
</dbReference>
<evidence type="ECO:0000256" key="1">
    <source>
        <dbReference type="ARBA" id="ARBA00001961"/>
    </source>
</evidence>
<evidence type="ECO:0000256" key="3">
    <source>
        <dbReference type="ARBA" id="ARBA00022723"/>
    </source>
</evidence>
<feature type="compositionally biased region" description="Basic and acidic residues" evidence="9">
    <location>
        <begin position="1"/>
        <end position="10"/>
    </location>
</feature>
<keyword evidence="4" id="KW-0223">Dioxygenase</keyword>
<keyword evidence="6" id="KW-0560">Oxidoreductase</keyword>
<dbReference type="EMBL" id="JAVXUP010000158">
    <property type="protein sequence ID" value="KAK3036089.1"/>
    <property type="molecule type" value="Genomic_DNA"/>
</dbReference>
<dbReference type="InterPro" id="IPR006620">
    <property type="entry name" value="Pro_4_hyd_alph"/>
</dbReference>
<keyword evidence="7" id="KW-0408">Iron</keyword>
<evidence type="ECO:0000256" key="2">
    <source>
        <dbReference type="ARBA" id="ARBA00004648"/>
    </source>
</evidence>
<dbReference type="SMART" id="SM00702">
    <property type="entry name" value="P4Hc"/>
    <property type="match status" value="1"/>
</dbReference>
<name>A0AA89BAE9_9ASTE</name>
<dbReference type="Gene3D" id="2.60.120.620">
    <property type="entry name" value="q2cbj1_9rhob like domain"/>
    <property type="match status" value="1"/>
</dbReference>
<keyword evidence="5" id="KW-0812">Transmembrane</keyword>
<keyword evidence="5" id="KW-0735">Signal-anchor</keyword>
<evidence type="ECO:0000256" key="7">
    <source>
        <dbReference type="ARBA" id="ARBA00023004"/>
    </source>
</evidence>
<evidence type="ECO:0000256" key="8">
    <source>
        <dbReference type="ARBA" id="ARBA00049169"/>
    </source>
</evidence>
<organism evidence="11 12">
    <name type="scientific">Escallonia herrerae</name>
    <dbReference type="NCBI Taxonomy" id="1293975"/>
    <lineage>
        <taxon>Eukaryota</taxon>
        <taxon>Viridiplantae</taxon>
        <taxon>Streptophyta</taxon>
        <taxon>Embryophyta</taxon>
        <taxon>Tracheophyta</taxon>
        <taxon>Spermatophyta</taxon>
        <taxon>Magnoliopsida</taxon>
        <taxon>eudicotyledons</taxon>
        <taxon>Gunneridae</taxon>
        <taxon>Pentapetalae</taxon>
        <taxon>asterids</taxon>
        <taxon>campanulids</taxon>
        <taxon>Escalloniales</taxon>
        <taxon>Escalloniaceae</taxon>
        <taxon>Escallonia</taxon>
    </lineage>
</organism>
<dbReference type="Proteomes" id="UP001188597">
    <property type="component" value="Unassembled WGS sequence"/>
</dbReference>
<dbReference type="InterPro" id="IPR045054">
    <property type="entry name" value="P4HA-like"/>
</dbReference>
<comment type="subcellular location">
    <subcellularLocation>
        <location evidence="2">Endoplasmic reticulum membrane</location>
        <topology evidence="2">Single-pass type II membrane protein</topology>
    </subcellularLocation>
</comment>
<evidence type="ECO:0000256" key="6">
    <source>
        <dbReference type="ARBA" id="ARBA00023002"/>
    </source>
</evidence>
<feature type="domain" description="Prolyl 4-hydroxylase alpha subunit" evidence="10">
    <location>
        <begin position="19"/>
        <end position="219"/>
    </location>
</feature>
<dbReference type="PANTHER" id="PTHR10869">
    <property type="entry name" value="PROLYL 4-HYDROXYLASE ALPHA SUBUNIT"/>
    <property type="match status" value="1"/>
</dbReference>
<gene>
    <name evidence="11" type="ORF">RJ639_029842</name>
</gene>
<dbReference type="GO" id="GO:0005789">
    <property type="term" value="C:endoplasmic reticulum membrane"/>
    <property type="evidence" value="ECO:0007669"/>
    <property type="project" value="UniProtKB-SubCell"/>
</dbReference>
<feature type="region of interest" description="Disordered" evidence="9">
    <location>
        <begin position="1"/>
        <end position="25"/>
    </location>
</feature>
<dbReference type="GO" id="GO:0005506">
    <property type="term" value="F:iron ion binding"/>
    <property type="evidence" value="ECO:0007669"/>
    <property type="project" value="InterPro"/>
</dbReference>
<evidence type="ECO:0000313" key="12">
    <source>
        <dbReference type="Proteomes" id="UP001188597"/>
    </source>
</evidence>
<protein>
    <recommendedName>
        <fullName evidence="10">Prolyl 4-hydroxylase alpha subunit domain-containing protein</fullName>
    </recommendedName>
</protein>
<keyword evidence="12" id="KW-1185">Reference proteome</keyword>
<dbReference type="GO" id="GO:0031418">
    <property type="term" value="F:L-ascorbic acid binding"/>
    <property type="evidence" value="ECO:0007669"/>
    <property type="project" value="InterPro"/>
</dbReference>
<accession>A0AA89BAE9</accession>
<comment type="catalytic activity">
    <reaction evidence="8">
        <text>L-prolyl-[collagen] + 2-oxoglutarate + O2 = trans-4-hydroxy-L-prolyl-[collagen] + succinate + CO2</text>
        <dbReference type="Rhea" id="RHEA:18945"/>
        <dbReference type="Rhea" id="RHEA-COMP:11676"/>
        <dbReference type="Rhea" id="RHEA-COMP:11680"/>
        <dbReference type="ChEBI" id="CHEBI:15379"/>
        <dbReference type="ChEBI" id="CHEBI:16526"/>
        <dbReference type="ChEBI" id="CHEBI:16810"/>
        <dbReference type="ChEBI" id="CHEBI:30031"/>
        <dbReference type="ChEBI" id="CHEBI:50342"/>
        <dbReference type="ChEBI" id="CHEBI:61965"/>
        <dbReference type="EC" id="1.14.11.2"/>
    </reaction>
</comment>
<reference evidence="11" key="1">
    <citation type="submission" date="2022-12" db="EMBL/GenBank/DDBJ databases">
        <title>Draft genome assemblies for two species of Escallonia (Escalloniales).</title>
        <authorList>
            <person name="Chanderbali A."/>
            <person name="Dervinis C."/>
            <person name="Anghel I."/>
            <person name="Soltis D."/>
            <person name="Soltis P."/>
            <person name="Zapata F."/>
        </authorList>
    </citation>
    <scope>NUCLEOTIDE SEQUENCE</scope>
    <source>
        <strain evidence="11">UCBG64.0493</strain>
        <tissue evidence="11">Leaf</tissue>
    </source>
</reference>
<evidence type="ECO:0000256" key="4">
    <source>
        <dbReference type="ARBA" id="ARBA00022964"/>
    </source>
</evidence>
<dbReference type="AlphaFoldDB" id="A0AA89BAE9"/>
<proteinExistence type="predicted"/>
<comment type="caution">
    <text evidence="11">The sequence shown here is derived from an EMBL/GenBank/DDBJ whole genome shotgun (WGS) entry which is preliminary data.</text>
</comment>
<evidence type="ECO:0000256" key="5">
    <source>
        <dbReference type="ARBA" id="ARBA00022968"/>
    </source>
</evidence>
<evidence type="ECO:0000259" key="10">
    <source>
        <dbReference type="SMART" id="SM00702"/>
    </source>
</evidence>
<dbReference type="PANTHER" id="PTHR10869:SF102">
    <property type="entry name" value="PROLYL 4-HYDROXYLASE 12-RELATED"/>
    <property type="match status" value="1"/>
</dbReference>
<keyword evidence="3" id="KW-0479">Metal-binding</keyword>
<evidence type="ECO:0000313" key="11">
    <source>
        <dbReference type="EMBL" id="KAK3036089.1"/>
    </source>
</evidence>
<sequence>MRGLGMERNKGLTKADTGTEGEDKDNIVEEEEESMAGFAKTTQAKFRIPIEFPAFTGHGAEEPKTKFHFVSLQALLMLKLDKTIVRIEERISAWIFVPKEYGKPLQAQHIGPEEAKQQYHYFGNKSRFSESVMATVILYLSNVSQGGQILFPESKLGNSQMKNKILSDCTKSSYALRPTRGNALLFFNLHPNTTPDQSSSHGRCPVLDGEMWFATKFFHVKASDVQTVQFQADDIDCTDEEESCPQWAAIGECQRNHLMIGSPDYYRTSIGGGSFAADFSPSLQAVEGLPLLRKSCFLLEGLNSMIAPLFSPAIVITLIPKSSESEYFL</sequence>